<dbReference type="EMBL" id="JAPDMQ010000629">
    <property type="protein sequence ID" value="KAK0521915.1"/>
    <property type="molecule type" value="Genomic_DNA"/>
</dbReference>
<dbReference type="PROSITE" id="PS00028">
    <property type="entry name" value="ZINC_FINGER_C2H2_1"/>
    <property type="match status" value="5"/>
</dbReference>
<dbReference type="SMART" id="SM00355">
    <property type="entry name" value="ZnF_C2H2"/>
    <property type="match status" value="6"/>
</dbReference>
<dbReference type="InterPro" id="IPR013087">
    <property type="entry name" value="Znf_C2H2_type"/>
</dbReference>
<evidence type="ECO:0000256" key="2">
    <source>
        <dbReference type="ARBA" id="ARBA00010831"/>
    </source>
</evidence>
<evidence type="ECO:0000313" key="12">
    <source>
        <dbReference type="EMBL" id="KAK0521915.1"/>
    </source>
</evidence>
<feature type="compositionally biased region" description="Polar residues" evidence="10">
    <location>
        <begin position="197"/>
        <end position="218"/>
    </location>
</feature>
<dbReference type="GO" id="GO:0008270">
    <property type="term" value="F:zinc ion binding"/>
    <property type="evidence" value="ECO:0007669"/>
    <property type="project" value="UniProtKB-KW"/>
</dbReference>
<evidence type="ECO:0000256" key="8">
    <source>
        <dbReference type="ARBA" id="ARBA00023242"/>
    </source>
</evidence>
<dbReference type="InterPro" id="IPR043359">
    <property type="entry name" value="GLI-like"/>
</dbReference>
<evidence type="ECO:0000256" key="1">
    <source>
        <dbReference type="ARBA" id="ARBA00004123"/>
    </source>
</evidence>
<evidence type="ECO:0000256" key="6">
    <source>
        <dbReference type="ARBA" id="ARBA00022833"/>
    </source>
</evidence>
<feature type="region of interest" description="Disordered" evidence="10">
    <location>
        <begin position="282"/>
        <end position="317"/>
    </location>
</feature>
<feature type="domain" description="C2H2-type" evidence="11">
    <location>
        <begin position="445"/>
        <end position="474"/>
    </location>
</feature>
<evidence type="ECO:0000256" key="3">
    <source>
        <dbReference type="ARBA" id="ARBA00022723"/>
    </source>
</evidence>
<feature type="domain" description="C2H2-type" evidence="11">
    <location>
        <begin position="320"/>
        <end position="350"/>
    </location>
</feature>
<feature type="region of interest" description="Disordered" evidence="10">
    <location>
        <begin position="183"/>
        <end position="265"/>
    </location>
</feature>
<dbReference type="Pfam" id="PF13912">
    <property type="entry name" value="zf-C2H2_6"/>
    <property type="match status" value="1"/>
</dbReference>
<sequence>MERTSTPLPGITLTNGAGPMTNQCSMSGAGGYLPFCNLTDVIVPCSDPTHLPPSVSGTDSTVYAQNGSKKRTATQMLHGSTGCISNDPSACSIDLLQAARCPECTTINPQLGASLMEAVSAFHACTNANCGTSFDFSCCPVNSHNSLCHFGYPFDPVGVGSGVAAGGTSACCEASGHGSAHGHFAGNPHKKYRTDHTASVNTTATGSPSLASVISTQPSGLDPSSPSLSSGADARTAATNSTLPSPMHLDSEVSEDPSLTSTGEDAAAAAAAAALLASGLRKKKKQMSALSRRAEPSASDLKSGADKQQAPPSSEDGGVHVCRWKGCSAQFPNSAELTTHLTEKHVGSGKSEYVCQWEGCERNGRVFAQRQKLCRHLQSHTGDRPHECHICHKRFTEGTTLTQHIRAAHTTDRPYKCDFPGCNKAFSVAGSLTIHKRTHSGEKPFKCPFAGCDKAFAESSNLSKHIRVHTGARPFVCSECGSGFARPDGLERHRKVHRRQREREQEKGKQKAGRQMAAKANQAAARGQ</sequence>
<dbReference type="GO" id="GO:0005634">
    <property type="term" value="C:nucleus"/>
    <property type="evidence" value="ECO:0007669"/>
    <property type="project" value="UniProtKB-SubCell"/>
</dbReference>
<evidence type="ECO:0000256" key="5">
    <source>
        <dbReference type="ARBA" id="ARBA00022771"/>
    </source>
</evidence>
<organism evidence="12 13">
    <name type="scientific">Tilletia horrida</name>
    <dbReference type="NCBI Taxonomy" id="155126"/>
    <lineage>
        <taxon>Eukaryota</taxon>
        <taxon>Fungi</taxon>
        <taxon>Dikarya</taxon>
        <taxon>Basidiomycota</taxon>
        <taxon>Ustilaginomycotina</taxon>
        <taxon>Exobasidiomycetes</taxon>
        <taxon>Tilletiales</taxon>
        <taxon>Tilletiaceae</taxon>
        <taxon>Tilletia</taxon>
    </lineage>
</organism>
<feature type="region of interest" description="Disordered" evidence="10">
    <location>
        <begin position="487"/>
        <end position="528"/>
    </location>
</feature>
<dbReference type="PANTHER" id="PTHR45718">
    <property type="entry name" value="TRANSCRIPTIONAL ACTIVATOR CUBITUS INTERRUPTUS"/>
    <property type="match status" value="1"/>
</dbReference>
<keyword evidence="6" id="KW-0862">Zinc</keyword>
<keyword evidence="4" id="KW-0677">Repeat</keyword>
<keyword evidence="3" id="KW-0479">Metal-binding</keyword>
<protein>
    <submittedName>
        <fullName evidence="12">Zinc-finger protein</fullName>
    </submittedName>
</protein>
<comment type="caution">
    <text evidence="12">The sequence shown here is derived from an EMBL/GenBank/DDBJ whole genome shotgun (WGS) entry which is preliminary data.</text>
</comment>
<dbReference type="FunFam" id="3.30.160.60:FF:000446">
    <property type="entry name" value="Zinc finger protein"/>
    <property type="match status" value="1"/>
</dbReference>
<evidence type="ECO:0000313" key="13">
    <source>
        <dbReference type="Proteomes" id="UP001176521"/>
    </source>
</evidence>
<evidence type="ECO:0000256" key="7">
    <source>
        <dbReference type="ARBA" id="ARBA00023125"/>
    </source>
</evidence>
<dbReference type="FunFam" id="3.30.160.60:FF:000125">
    <property type="entry name" value="Putative zinc finger protein 143"/>
    <property type="match status" value="2"/>
</dbReference>
<dbReference type="GO" id="GO:0007224">
    <property type="term" value="P:smoothened signaling pathway"/>
    <property type="evidence" value="ECO:0007669"/>
    <property type="project" value="TreeGrafter"/>
</dbReference>
<dbReference type="Proteomes" id="UP001176521">
    <property type="component" value="Unassembled WGS sequence"/>
</dbReference>
<keyword evidence="7" id="KW-0238">DNA-binding</keyword>
<dbReference type="SUPFAM" id="SSF57667">
    <property type="entry name" value="beta-beta-alpha zinc fingers"/>
    <property type="match status" value="3"/>
</dbReference>
<comment type="subcellular location">
    <subcellularLocation>
        <location evidence="1">Nucleus</location>
    </subcellularLocation>
</comment>
<feature type="compositionally biased region" description="Low complexity" evidence="10">
    <location>
        <begin position="219"/>
        <end position="234"/>
    </location>
</feature>
<dbReference type="InterPro" id="IPR048420">
    <property type="entry name" value="Zap1-like_Znf1"/>
</dbReference>
<feature type="domain" description="C2H2-type" evidence="11">
    <location>
        <begin position="475"/>
        <end position="502"/>
    </location>
</feature>
<dbReference type="PANTHER" id="PTHR45718:SF8">
    <property type="entry name" value="GLIS FAMILY ZINC FINGER 2"/>
    <property type="match status" value="1"/>
</dbReference>
<evidence type="ECO:0000256" key="9">
    <source>
        <dbReference type="PROSITE-ProRule" id="PRU00042"/>
    </source>
</evidence>
<dbReference type="GO" id="GO:0000981">
    <property type="term" value="F:DNA-binding transcription factor activity, RNA polymerase II-specific"/>
    <property type="evidence" value="ECO:0007669"/>
    <property type="project" value="UniProtKB-ARBA"/>
</dbReference>
<keyword evidence="13" id="KW-1185">Reference proteome</keyword>
<keyword evidence="5 9" id="KW-0863">Zinc-finger</keyword>
<dbReference type="PROSITE" id="PS50157">
    <property type="entry name" value="ZINC_FINGER_C2H2_2"/>
    <property type="match status" value="6"/>
</dbReference>
<proteinExistence type="inferred from homology"/>
<feature type="domain" description="C2H2-type" evidence="11">
    <location>
        <begin position="386"/>
        <end position="414"/>
    </location>
</feature>
<dbReference type="AlphaFoldDB" id="A0AAN6G7V4"/>
<comment type="similarity">
    <text evidence="2">Belongs to the GLI C2H2-type zinc-finger protein family.</text>
</comment>
<feature type="domain" description="C2H2-type" evidence="11">
    <location>
        <begin position="415"/>
        <end position="444"/>
    </location>
</feature>
<dbReference type="Pfam" id="PF00096">
    <property type="entry name" value="zf-C2H2"/>
    <property type="match status" value="3"/>
</dbReference>
<name>A0AAN6G7V4_9BASI</name>
<dbReference type="FunFam" id="3.30.160.60:FF:000688">
    <property type="entry name" value="zinc finger protein 197 isoform X1"/>
    <property type="match status" value="1"/>
</dbReference>
<evidence type="ECO:0000256" key="10">
    <source>
        <dbReference type="SAM" id="MobiDB-lite"/>
    </source>
</evidence>
<evidence type="ECO:0000256" key="4">
    <source>
        <dbReference type="ARBA" id="ARBA00022737"/>
    </source>
</evidence>
<dbReference type="Gene3D" id="3.30.160.60">
    <property type="entry name" value="Classic Zinc Finger"/>
    <property type="match status" value="6"/>
</dbReference>
<gene>
    <name evidence="12" type="primary">SUR1</name>
    <name evidence="12" type="ORF">OC842_006625</name>
</gene>
<feature type="compositionally biased region" description="Low complexity" evidence="10">
    <location>
        <begin position="513"/>
        <end position="528"/>
    </location>
</feature>
<reference evidence="12" key="1">
    <citation type="journal article" date="2023" name="PhytoFront">
        <title>Draft Genome Resources of Seven Strains of Tilletia horrida, Causal Agent of Kernel Smut of Rice.</title>
        <authorList>
            <person name="Khanal S."/>
            <person name="Antony Babu S."/>
            <person name="Zhou X.G."/>
        </authorList>
    </citation>
    <scope>NUCLEOTIDE SEQUENCE</scope>
    <source>
        <strain evidence="12">TX3</strain>
    </source>
</reference>
<keyword evidence="8" id="KW-0539">Nucleus</keyword>
<feature type="domain" description="C2H2-type" evidence="11">
    <location>
        <begin position="353"/>
        <end position="385"/>
    </location>
</feature>
<dbReference type="Pfam" id="PF21816">
    <property type="entry name" value="Zap1_zf1"/>
    <property type="match status" value="1"/>
</dbReference>
<dbReference type="InterPro" id="IPR036236">
    <property type="entry name" value="Znf_C2H2_sf"/>
</dbReference>
<accession>A0AAN6G7V4</accession>
<evidence type="ECO:0000259" key="11">
    <source>
        <dbReference type="PROSITE" id="PS50157"/>
    </source>
</evidence>
<dbReference type="GO" id="GO:0000978">
    <property type="term" value="F:RNA polymerase II cis-regulatory region sequence-specific DNA binding"/>
    <property type="evidence" value="ECO:0007669"/>
    <property type="project" value="TreeGrafter"/>
</dbReference>